<sequence length="75" mass="8784">MHTAWRRLDKPLFRFCRIEAQIHSAGWYDSGNGVFVYHLGDGVAQQDHILIERFNMALQLDPVDQIDRNGYVFFS</sequence>
<proteinExistence type="predicted"/>
<keyword evidence="2" id="KW-1185">Reference proteome</keyword>
<evidence type="ECO:0000313" key="1">
    <source>
        <dbReference type="EMBL" id="AKZ63123.1"/>
    </source>
</evidence>
<organism evidence="1 2">
    <name type="scientific">Herbaspirillum hiltneri N3</name>
    <dbReference type="NCBI Taxonomy" id="1262470"/>
    <lineage>
        <taxon>Bacteria</taxon>
        <taxon>Pseudomonadati</taxon>
        <taxon>Pseudomonadota</taxon>
        <taxon>Betaproteobacteria</taxon>
        <taxon>Burkholderiales</taxon>
        <taxon>Oxalobacteraceae</taxon>
        <taxon>Herbaspirillum</taxon>
    </lineage>
</organism>
<name>A0ABN4HYQ0_9BURK</name>
<protein>
    <submittedName>
        <fullName evidence="1">Uncharacterized protein</fullName>
    </submittedName>
</protein>
<accession>A0ABN4HYQ0</accession>
<dbReference type="EMBL" id="CP011409">
    <property type="protein sequence ID" value="AKZ63123.1"/>
    <property type="molecule type" value="Genomic_DNA"/>
</dbReference>
<reference evidence="2" key="1">
    <citation type="journal article" date="2015" name="Genome Announc.">
        <title>Complete Genome Sequence of Herbaspirillum hiltneri N3 (DSM 17495), Isolated from Surface-Sterilized Wheat Roots.</title>
        <authorList>
            <person name="Guizelini D."/>
            <person name="Saizaki P.M."/>
            <person name="Coimbra N.A."/>
            <person name="Weiss V.A."/>
            <person name="Faoro H."/>
            <person name="Sfeir M.Z."/>
            <person name="Baura V.A."/>
            <person name="Monteiro R.A."/>
            <person name="Chubatsu L.S."/>
            <person name="Souza E.M."/>
            <person name="Cruz L.M."/>
            <person name="Pedrosa F.O."/>
            <person name="Raittz R.T."/>
            <person name="Marchaukoski J.N."/>
            <person name="Steffens M.B."/>
        </authorList>
    </citation>
    <scope>NUCLEOTIDE SEQUENCE [LARGE SCALE GENOMIC DNA]</scope>
    <source>
        <strain evidence="2">N3</strain>
    </source>
</reference>
<gene>
    <name evidence="1" type="ORF">F506_10950</name>
</gene>
<dbReference type="Proteomes" id="UP000063429">
    <property type="component" value="Chromosome"/>
</dbReference>
<evidence type="ECO:0000313" key="2">
    <source>
        <dbReference type="Proteomes" id="UP000063429"/>
    </source>
</evidence>